<comment type="subcellular location">
    <subcellularLocation>
        <location evidence="1">Nucleus inner membrane</location>
        <topology evidence="1">Multi-pass membrane protein</topology>
    </subcellularLocation>
</comment>
<evidence type="ECO:0000313" key="10">
    <source>
        <dbReference type="EMBL" id="CRK91869.1"/>
    </source>
</evidence>
<evidence type="ECO:0000256" key="6">
    <source>
        <dbReference type="ARBA" id="ARBA00023242"/>
    </source>
</evidence>
<dbReference type="GO" id="GO:0051015">
    <property type="term" value="F:actin filament binding"/>
    <property type="evidence" value="ECO:0007669"/>
    <property type="project" value="TreeGrafter"/>
</dbReference>
<keyword evidence="6" id="KW-0539">Nucleus</keyword>
<keyword evidence="3 8" id="KW-0812">Transmembrane</keyword>
<evidence type="ECO:0000256" key="4">
    <source>
        <dbReference type="ARBA" id="ARBA00022989"/>
    </source>
</evidence>
<feature type="transmembrane region" description="Helical" evidence="8">
    <location>
        <begin position="316"/>
        <end position="337"/>
    </location>
</feature>
<gene>
    <name evidence="10" type="ORF">CLUMA_CG005490</name>
</gene>
<dbReference type="GO" id="GO:0005637">
    <property type="term" value="C:nuclear inner membrane"/>
    <property type="evidence" value="ECO:0007669"/>
    <property type="project" value="UniProtKB-SubCell"/>
</dbReference>
<dbReference type="GO" id="GO:0005521">
    <property type="term" value="F:lamin binding"/>
    <property type="evidence" value="ECO:0007669"/>
    <property type="project" value="TreeGrafter"/>
</dbReference>
<evidence type="ECO:0000256" key="5">
    <source>
        <dbReference type="ARBA" id="ARBA00023136"/>
    </source>
</evidence>
<keyword evidence="4 8" id="KW-1133">Transmembrane helix</keyword>
<feature type="domain" description="Ima1 N-terminal" evidence="9">
    <location>
        <begin position="39"/>
        <end position="158"/>
    </location>
</feature>
<evidence type="ECO:0000256" key="8">
    <source>
        <dbReference type="SAM" id="Phobius"/>
    </source>
</evidence>
<dbReference type="Pfam" id="PF09779">
    <property type="entry name" value="Ima1_N"/>
    <property type="match status" value="1"/>
</dbReference>
<evidence type="ECO:0000313" key="11">
    <source>
        <dbReference type="Proteomes" id="UP000183832"/>
    </source>
</evidence>
<dbReference type="InterPro" id="IPR018617">
    <property type="entry name" value="Ima1_N"/>
</dbReference>
<feature type="transmembrane region" description="Helical" evidence="8">
    <location>
        <begin position="267"/>
        <end position="284"/>
    </location>
</feature>
<evidence type="ECO:0000256" key="7">
    <source>
        <dbReference type="SAM" id="MobiDB-lite"/>
    </source>
</evidence>
<protein>
    <submittedName>
        <fullName evidence="10">CLUMA_CG005490, isoform A</fullName>
    </submittedName>
</protein>
<feature type="compositionally biased region" description="Basic and acidic residues" evidence="7">
    <location>
        <begin position="575"/>
        <end position="589"/>
    </location>
</feature>
<keyword evidence="5 8" id="KW-0472">Membrane</keyword>
<dbReference type="InterPro" id="IPR040041">
    <property type="entry name" value="TMEM201"/>
</dbReference>
<evidence type="ECO:0000256" key="2">
    <source>
        <dbReference type="ARBA" id="ARBA00007600"/>
    </source>
</evidence>
<organism evidence="10 11">
    <name type="scientific">Clunio marinus</name>
    <dbReference type="NCBI Taxonomy" id="568069"/>
    <lineage>
        <taxon>Eukaryota</taxon>
        <taxon>Metazoa</taxon>
        <taxon>Ecdysozoa</taxon>
        <taxon>Arthropoda</taxon>
        <taxon>Hexapoda</taxon>
        <taxon>Insecta</taxon>
        <taxon>Pterygota</taxon>
        <taxon>Neoptera</taxon>
        <taxon>Endopterygota</taxon>
        <taxon>Diptera</taxon>
        <taxon>Nematocera</taxon>
        <taxon>Chironomoidea</taxon>
        <taxon>Chironomidae</taxon>
        <taxon>Clunio</taxon>
    </lineage>
</organism>
<evidence type="ECO:0000256" key="3">
    <source>
        <dbReference type="ARBA" id="ARBA00022692"/>
    </source>
</evidence>
<dbReference type="PANTHER" id="PTHR28646:SF1">
    <property type="entry name" value="TRANSMEMBRANE PROTEIN 201"/>
    <property type="match status" value="1"/>
</dbReference>
<feature type="transmembrane region" description="Helical" evidence="8">
    <location>
        <begin position="6"/>
        <end position="28"/>
    </location>
</feature>
<proteinExistence type="inferred from homology"/>
<dbReference type="STRING" id="568069.A0A1J1HV27"/>
<accession>A0A1J1HV27</accession>
<dbReference type="AlphaFoldDB" id="A0A1J1HV27"/>
<dbReference type="PANTHER" id="PTHR28646">
    <property type="entry name" value="TRANSMEMBRANE PROTEIN 201"/>
    <property type="match status" value="1"/>
</dbReference>
<keyword evidence="11" id="KW-1185">Reference proteome</keyword>
<evidence type="ECO:0000256" key="1">
    <source>
        <dbReference type="ARBA" id="ARBA00004473"/>
    </source>
</evidence>
<dbReference type="Proteomes" id="UP000183832">
    <property type="component" value="Unassembled WGS sequence"/>
</dbReference>
<feature type="region of interest" description="Disordered" evidence="7">
    <location>
        <begin position="556"/>
        <end position="589"/>
    </location>
</feature>
<feature type="transmembrane region" description="Helical" evidence="8">
    <location>
        <begin position="202"/>
        <end position="219"/>
    </location>
</feature>
<name>A0A1J1HV27_9DIPT</name>
<reference evidence="10 11" key="1">
    <citation type="submission" date="2015-04" db="EMBL/GenBank/DDBJ databases">
        <authorList>
            <person name="Syromyatnikov M.Y."/>
            <person name="Popov V.N."/>
        </authorList>
    </citation>
    <scope>NUCLEOTIDE SEQUENCE [LARGE SCALE GENOMIC DNA]</scope>
</reference>
<comment type="similarity">
    <text evidence="2">Belongs to the TMEM201 family.</text>
</comment>
<dbReference type="GO" id="GO:0030473">
    <property type="term" value="P:nuclear migration along microtubule"/>
    <property type="evidence" value="ECO:0007669"/>
    <property type="project" value="TreeGrafter"/>
</dbReference>
<dbReference type="EMBL" id="CVRI01000021">
    <property type="protein sequence ID" value="CRK91869.1"/>
    <property type="molecule type" value="Genomic_DNA"/>
</dbReference>
<evidence type="ECO:0000259" key="9">
    <source>
        <dbReference type="Pfam" id="PF09779"/>
    </source>
</evidence>
<dbReference type="OrthoDB" id="5966927at2759"/>
<sequence>MMLGLSLNLAISATVIISCFIFVILSFFKSLRKRFPKTVNCWFCNSNTRVPYNNQNSFTCPSCLQFNGFTDDGDYNREIPEQHYSKLNTSSNFYSQRTEGRRTPFNGLCDPCNRNQEMKIIQLANFKPRFEANYDEEIEEYRQKLEDSYQLCQECNRHLRKTLNRVKTKLIGSKISQLVSKGIKSLNYQTQPGNDRQILSKIKIFTIFILSVVNLVKVAEIDLSFLRSIAHGSFKSFYFHLIALRLTIKDLLMKILNELNLQYPADLSIDYIALTAIILNYSILRNQKQAQNQVIFSMLFWSIKMVVKEFPINSSYILAIDGSIAAALVITSLATIIKSFGSKKSEINQSSSFHKIHADVNEESDVECDTSNSYDFDVRSLRSSIISQPSSRFNGTLRESTLKAPIRTSPLSETIFHNSTFVTQPSTRNKTITNFDTLSNRSFSIRQEVTAAERNQVHKDINRLNISGSLLGSSSTIKDFQSARNLNPFSLENSRCGSPTPTIASVFSGCHRTQVITPPRLETSFMPEAVNTSWVGGGYWSSPQKQYLEVNYFKQQTNPDTSRSSSQSSGVGTIDSEKNSRESSVGKDEISSIFSEPIRKCNLFGKSPDNRSIFGQSFVQAPKVNNFFLNNSNDNNFRKYRNSTFLK</sequence>